<dbReference type="AlphaFoldDB" id="A0A934U330"/>
<comment type="caution">
    <text evidence="2">The sequence shown here is derived from an EMBL/GenBank/DDBJ whole genome shotgun (WGS) entry which is preliminary data.</text>
</comment>
<keyword evidence="1" id="KW-0472">Membrane</keyword>
<evidence type="ECO:0000313" key="2">
    <source>
        <dbReference type="EMBL" id="MBK6088017.1"/>
    </source>
</evidence>
<proteinExistence type="predicted"/>
<feature type="transmembrane region" description="Helical" evidence="1">
    <location>
        <begin position="62"/>
        <end position="82"/>
    </location>
</feature>
<feature type="transmembrane region" description="Helical" evidence="1">
    <location>
        <begin position="31"/>
        <end position="56"/>
    </location>
</feature>
<organism evidence="2 3">
    <name type="scientific">Ruminococcus difficilis</name>
    <dbReference type="NCBI Taxonomy" id="2763069"/>
    <lineage>
        <taxon>Bacteria</taxon>
        <taxon>Bacillati</taxon>
        <taxon>Bacillota</taxon>
        <taxon>Clostridia</taxon>
        <taxon>Eubacteriales</taxon>
        <taxon>Oscillospiraceae</taxon>
        <taxon>Ruminococcus</taxon>
    </lineage>
</organism>
<accession>A0A934U330</accession>
<evidence type="ECO:0000313" key="3">
    <source>
        <dbReference type="Proteomes" id="UP000633365"/>
    </source>
</evidence>
<keyword evidence="1" id="KW-0812">Transmembrane</keyword>
<dbReference type="Pfam" id="PF07441">
    <property type="entry name" value="BofA"/>
    <property type="match status" value="1"/>
</dbReference>
<protein>
    <submittedName>
        <fullName evidence="2">Pro-sigmaK processing inhibitor BofA family protein</fullName>
    </submittedName>
</protein>
<dbReference type="InterPro" id="IPR010001">
    <property type="entry name" value="BofA"/>
</dbReference>
<keyword evidence="3" id="KW-1185">Reference proteome</keyword>
<dbReference type="EMBL" id="JAEQMG010000048">
    <property type="protein sequence ID" value="MBK6088017.1"/>
    <property type="molecule type" value="Genomic_DNA"/>
</dbReference>
<keyword evidence="1" id="KW-1133">Transmembrane helix</keyword>
<dbReference type="Proteomes" id="UP000633365">
    <property type="component" value="Unassembled WGS sequence"/>
</dbReference>
<dbReference type="RefSeq" id="WP_186832978.1">
    <property type="nucleotide sequence ID" value="NZ_JAEQMG010000048.1"/>
</dbReference>
<gene>
    <name evidence="2" type="ORF">JKK62_05020</name>
</gene>
<name>A0A934U330_9FIRM</name>
<sequence length="83" mass="8774">MLFVFIVSVSTFLVFSFIHYAAKKKKPFKRALLSILAGLLTLGVVNILSGMTGVYIPVTQLTLLTSAAGGVPGVALMVLLSAF</sequence>
<evidence type="ECO:0000256" key="1">
    <source>
        <dbReference type="SAM" id="Phobius"/>
    </source>
</evidence>
<feature type="transmembrane region" description="Helical" evidence="1">
    <location>
        <begin position="6"/>
        <end position="22"/>
    </location>
</feature>
<reference evidence="2" key="1">
    <citation type="submission" date="2021-01" db="EMBL/GenBank/DDBJ databases">
        <title>Genome public.</title>
        <authorList>
            <person name="Liu C."/>
            <person name="Sun Q."/>
        </authorList>
    </citation>
    <scope>NUCLEOTIDE SEQUENCE</scope>
    <source>
        <strain evidence="2">M6</strain>
    </source>
</reference>